<proteinExistence type="predicted"/>
<comment type="caution">
    <text evidence="2">The sequence shown here is derived from an EMBL/GenBank/DDBJ whole genome shotgun (WGS) entry which is preliminary data.</text>
</comment>
<feature type="transmembrane region" description="Helical" evidence="1">
    <location>
        <begin position="100"/>
        <end position="121"/>
    </location>
</feature>
<dbReference type="EMBL" id="LGHJ01000014">
    <property type="protein sequence ID" value="KPL75396.1"/>
    <property type="molecule type" value="Genomic_DNA"/>
</dbReference>
<gene>
    <name evidence="2" type="ORF">AC812_08925</name>
</gene>
<dbReference type="RefSeq" id="WP_061914028.1">
    <property type="nucleotide sequence ID" value="NZ_DF967971.1"/>
</dbReference>
<organism evidence="2 3">
    <name type="scientific">Bellilinea caldifistulae</name>
    <dbReference type="NCBI Taxonomy" id="360411"/>
    <lineage>
        <taxon>Bacteria</taxon>
        <taxon>Bacillati</taxon>
        <taxon>Chloroflexota</taxon>
        <taxon>Anaerolineae</taxon>
        <taxon>Anaerolineales</taxon>
        <taxon>Anaerolineaceae</taxon>
        <taxon>Bellilinea</taxon>
    </lineage>
</organism>
<evidence type="ECO:0000313" key="2">
    <source>
        <dbReference type="EMBL" id="KPL75396.1"/>
    </source>
</evidence>
<protein>
    <recommendedName>
        <fullName evidence="4">DUF3054 domain-containing protein</fullName>
    </recommendedName>
</protein>
<dbReference type="AlphaFoldDB" id="A0A0P6X5N2"/>
<dbReference type="Proteomes" id="UP000050514">
    <property type="component" value="Unassembled WGS sequence"/>
</dbReference>
<evidence type="ECO:0000313" key="3">
    <source>
        <dbReference type="Proteomes" id="UP000050514"/>
    </source>
</evidence>
<keyword evidence="3" id="KW-1185">Reference proteome</keyword>
<keyword evidence="1" id="KW-0812">Transmembrane</keyword>
<sequence>MKSHPVSPPVIFLILMDGVVLLVVTFIGFASHSSSLAGGRWLVTFLPMLAGWLAAGWLGGVFTPQISTDYRQLWRVLMAAGLAAPLGAVLRGLWLQNVVMPVFALVMMAVSAAGLLIWRLIWIGWTTRKQT</sequence>
<evidence type="ECO:0008006" key="4">
    <source>
        <dbReference type="Google" id="ProtNLM"/>
    </source>
</evidence>
<name>A0A0P6X5N2_9CHLR</name>
<feature type="transmembrane region" description="Helical" evidence="1">
    <location>
        <begin position="41"/>
        <end position="62"/>
    </location>
</feature>
<dbReference type="Pfam" id="PF11255">
    <property type="entry name" value="DUF3054"/>
    <property type="match status" value="1"/>
</dbReference>
<dbReference type="InterPro" id="IPR021414">
    <property type="entry name" value="DUF3054"/>
</dbReference>
<dbReference type="STRING" id="360411.AC812_08925"/>
<keyword evidence="1" id="KW-1133">Transmembrane helix</keyword>
<keyword evidence="1" id="KW-0472">Membrane</keyword>
<accession>A0A0P6X5N2</accession>
<reference evidence="2 3" key="1">
    <citation type="submission" date="2015-07" db="EMBL/GenBank/DDBJ databases">
        <title>Draft genome of Bellilinea caldifistulae DSM 17877.</title>
        <authorList>
            <person name="Hemp J."/>
            <person name="Ward L.M."/>
            <person name="Pace L.A."/>
            <person name="Fischer W.W."/>
        </authorList>
    </citation>
    <scope>NUCLEOTIDE SEQUENCE [LARGE SCALE GENOMIC DNA]</scope>
    <source>
        <strain evidence="2 3">GOMI-1</strain>
    </source>
</reference>
<evidence type="ECO:0000256" key="1">
    <source>
        <dbReference type="SAM" id="Phobius"/>
    </source>
</evidence>
<feature type="transmembrane region" description="Helical" evidence="1">
    <location>
        <begin position="74"/>
        <end position="94"/>
    </location>
</feature>
<feature type="transmembrane region" description="Helical" evidence="1">
    <location>
        <begin position="12"/>
        <end position="29"/>
    </location>
</feature>